<dbReference type="Proteomes" id="UP000240912">
    <property type="component" value="Unassembled WGS sequence"/>
</dbReference>
<name>A0A2T3HLC2_9SPHI</name>
<proteinExistence type="predicted"/>
<dbReference type="OrthoDB" id="981159at2"/>
<evidence type="ECO:0000313" key="2">
    <source>
        <dbReference type="EMBL" id="PST83242.1"/>
    </source>
</evidence>
<evidence type="ECO:0000256" key="1">
    <source>
        <dbReference type="SAM" id="MobiDB-lite"/>
    </source>
</evidence>
<dbReference type="EMBL" id="PYLS01000005">
    <property type="protein sequence ID" value="PST83242.1"/>
    <property type="molecule type" value="Genomic_DNA"/>
</dbReference>
<organism evidence="2 3">
    <name type="scientific">Pedobacter yulinensis</name>
    <dbReference type="NCBI Taxonomy" id="2126353"/>
    <lineage>
        <taxon>Bacteria</taxon>
        <taxon>Pseudomonadati</taxon>
        <taxon>Bacteroidota</taxon>
        <taxon>Sphingobacteriia</taxon>
        <taxon>Sphingobacteriales</taxon>
        <taxon>Sphingobacteriaceae</taxon>
        <taxon>Pedobacter</taxon>
    </lineage>
</organism>
<gene>
    <name evidence="2" type="ORF">C7T94_11660</name>
</gene>
<dbReference type="RefSeq" id="WP_107215502.1">
    <property type="nucleotide sequence ID" value="NZ_KZ686269.1"/>
</dbReference>
<dbReference type="AlphaFoldDB" id="A0A2T3HLC2"/>
<feature type="compositionally biased region" description="Polar residues" evidence="1">
    <location>
        <begin position="80"/>
        <end position="90"/>
    </location>
</feature>
<protein>
    <submittedName>
        <fullName evidence="2">Uncharacterized protein</fullName>
    </submittedName>
</protein>
<comment type="caution">
    <text evidence="2">The sequence shown here is derived from an EMBL/GenBank/DDBJ whole genome shotgun (WGS) entry which is preliminary data.</text>
</comment>
<accession>A0A2T3HLC2</accession>
<reference evidence="2 3" key="1">
    <citation type="submission" date="2018-03" db="EMBL/GenBank/DDBJ databases">
        <authorList>
            <person name="Keele B.F."/>
        </authorList>
    </citation>
    <scope>NUCLEOTIDE SEQUENCE [LARGE SCALE GENOMIC DNA]</scope>
    <source>
        <strain evidence="2 3">YL28-9</strain>
    </source>
</reference>
<sequence length="119" mass="14041">MHDGETIELIIRRDQISISELSRRLRVSRKSIYNWFKQERLNIDIIDRIGQSIGYSIAGDFPDRYHSDQENSEAGESLSGRPSEQASESPQYWRDKYIRLLEAYTDFLSQHQPQLNNEH</sequence>
<keyword evidence="3" id="KW-1185">Reference proteome</keyword>
<evidence type="ECO:0000313" key="3">
    <source>
        <dbReference type="Proteomes" id="UP000240912"/>
    </source>
</evidence>
<feature type="region of interest" description="Disordered" evidence="1">
    <location>
        <begin position="60"/>
        <end position="90"/>
    </location>
</feature>